<name>A0A0S7C3F9_9BACT</name>
<dbReference type="PANTHER" id="PTHR43833">
    <property type="entry name" value="POTASSIUM CHANNEL PROTEIN 2-RELATED-RELATED"/>
    <property type="match status" value="1"/>
</dbReference>
<dbReference type="InterPro" id="IPR036721">
    <property type="entry name" value="RCK_C_sf"/>
</dbReference>
<dbReference type="InterPro" id="IPR003148">
    <property type="entry name" value="RCK_N"/>
</dbReference>
<gene>
    <name evidence="2" type="ORF">TBC1_12516</name>
</gene>
<dbReference type="Gene3D" id="3.40.50.720">
    <property type="entry name" value="NAD(P)-binding Rossmann-like Domain"/>
    <property type="match status" value="1"/>
</dbReference>
<organism evidence="2">
    <name type="scientific">Lentimicrobium saccharophilum</name>
    <dbReference type="NCBI Taxonomy" id="1678841"/>
    <lineage>
        <taxon>Bacteria</taxon>
        <taxon>Pseudomonadati</taxon>
        <taxon>Bacteroidota</taxon>
        <taxon>Bacteroidia</taxon>
        <taxon>Bacteroidales</taxon>
        <taxon>Lentimicrobiaceae</taxon>
        <taxon>Lentimicrobium</taxon>
    </lineage>
</organism>
<dbReference type="STRING" id="1678841.TBC1_12516"/>
<evidence type="ECO:0000313" key="3">
    <source>
        <dbReference type="Proteomes" id="UP000053091"/>
    </source>
</evidence>
<dbReference type="AlphaFoldDB" id="A0A0S7C3F9"/>
<accession>A0A0S7C3F9</accession>
<sequence length="229" mass="24973">MKFIIIGLGNFGSVLAMQLTRMGHEVIGVDGSEVKTETFKEVITQTICLDCANELAMKTLPLRECDYAVVAIGEDFGASVMTTALLKKAGVKRIVSRAIDALHQTVIETIGVDLVMQPEKESAVQLANRLVFSGIRNSFPVPSGFRIVEYQLPGRFTGLKLKEVNFIRTYGLQPITIIRNKEEKSLFAKPMQVPEATGLLSGDEVLVAGDILLLFGSDKAIADLARSDE</sequence>
<dbReference type="EMBL" id="DF968183">
    <property type="protein sequence ID" value="GAP44705.1"/>
    <property type="molecule type" value="Genomic_DNA"/>
</dbReference>
<dbReference type="PANTHER" id="PTHR43833:SF7">
    <property type="entry name" value="KTR SYSTEM POTASSIUM UPTAKE PROTEIN C"/>
    <property type="match status" value="1"/>
</dbReference>
<dbReference type="Pfam" id="PF02254">
    <property type="entry name" value="TrkA_N"/>
    <property type="match status" value="1"/>
</dbReference>
<proteinExistence type="predicted"/>
<evidence type="ECO:0000259" key="1">
    <source>
        <dbReference type="Pfam" id="PF02254"/>
    </source>
</evidence>
<protein>
    <submittedName>
        <fullName evidence="2">Trk K+ transport system, NAD-binding component</fullName>
    </submittedName>
</protein>
<dbReference type="Proteomes" id="UP000053091">
    <property type="component" value="Unassembled WGS sequence"/>
</dbReference>
<dbReference type="GO" id="GO:0006813">
    <property type="term" value="P:potassium ion transport"/>
    <property type="evidence" value="ECO:0007669"/>
    <property type="project" value="InterPro"/>
</dbReference>
<dbReference type="SUPFAM" id="SSF51735">
    <property type="entry name" value="NAD(P)-binding Rossmann-fold domains"/>
    <property type="match status" value="1"/>
</dbReference>
<dbReference type="SUPFAM" id="SSF116726">
    <property type="entry name" value="TrkA C-terminal domain-like"/>
    <property type="match status" value="1"/>
</dbReference>
<dbReference type="RefSeq" id="WP_062044442.1">
    <property type="nucleotide sequence ID" value="NZ_DF968183.1"/>
</dbReference>
<dbReference type="Gene3D" id="3.30.70.1450">
    <property type="entry name" value="Regulator of K+ conductance, C-terminal domain"/>
    <property type="match status" value="1"/>
</dbReference>
<feature type="domain" description="RCK N-terminal" evidence="1">
    <location>
        <begin position="3"/>
        <end position="118"/>
    </location>
</feature>
<dbReference type="InterPro" id="IPR036291">
    <property type="entry name" value="NAD(P)-bd_dom_sf"/>
</dbReference>
<reference evidence="2" key="1">
    <citation type="journal article" date="2015" name="Genome Announc.">
        <title>Draft Genome Sequence of Bacteroidales Strain TBC1, a Novel Isolate from a Methanogenic Wastewater Treatment System.</title>
        <authorList>
            <person name="Tourlousse D.M."/>
            <person name="Matsuura N."/>
            <person name="Sun L."/>
            <person name="Toyonaga M."/>
            <person name="Kuroda K."/>
            <person name="Ohashi A."/>
            <person name="Cruz R."/>
            <person name="Yamaguchi T."/>
            <person name="Sekiguchi Y."/>
        </authorList>
    </citation>
    <scope>NUCLEOTIDE SEQUENCE [LARGE SCALE GENOMIC DNA]</scope>
    <source>
        <strain evidence="2">TBC1</strain>
    </source>
</reference>
<dbReference type="InterPro" id="IPR050721">
    <property type="entry name" value="Trk_Ktr_HKT_K-transport"/>
</dbReference>
<evidence type="ECO:0000313" key="2">
    <source>
        <dbReference type="EMBL" id="GAP44705.1"/>
    </source>
</evidence>
<keyword evidence="3" id="KW-1185">Reference proteome</keyword>
<dbReference type="OrthoDB" id="9776294at2"/>